<name>A0A838AAS7_9PSEU</name>
<dbReference type="Gene3D" id="3.40.50.1390">
    <property type="entry name" value="Resolvase, N-terminal catalytic domain"/>
    <property type="match status" value="1"/>
</dbReference>
<dbReference type="Pfam" id="PF00239">
    <property type="entry name" value="Resolvase"/>
    <property type="match status" value="1"/>
</dbReference>
<dbReference type="PROSITE" id="PS51737">
    <property type="entry name" value="RECOMBINASE_DNA_BIND"/>
    <property type="match status" value="1"/>
</dbReference>
<protein>
    <submittedName>
        <fullName evidence="2">Recombinase family protein</fullName>
    </submittedName>
</protein>
<dbReference type="InterPro" id="IPR036162">
    <property type="entry name" value="Resolvase-like_N_sf"/>
</dbReference>
<comment type="caution">
    <text evidence="2">The sequence shown here is derived from an EMBL/GenBank/DDBJ whole genome shotgun (WGS) entry which is preliminary data.</text>
</comment>
<sequence>MVRVGHYARASHQNELSVDSQLNATQQWADREGWHTVFNRRDDGVSASRYRRGRDREEWPRVMESIEAGEIDALLVWEISRASRDRRVFAALFAACEEAGVKLGIGGRLHDLHDPDDAFILDLTAALAVRESGVTSKRLKRNLHAKAVAGNPHGKWKFGYRRVYDEHTRELLRQEINEDEAWIVREIVQRCLEGEPTSRIADDLNRREVPTPEMFRRERLGLEYQQYKWVRTQIRRIAIDPYYASQRVHHGQVVADGTWPRLVADRDHEVLVAKLNDPTRRTTRDYTPKHLLVGIALCGFVFDDGQVCDARMHRIKNRGCPSYICSVRYHVSRQQAKSDAFVEETILRRFERSDAAQLFAPPENGEEYQLADELRTLEARLESFADQAADGSISPDSLARIEAKLQPRIRELREQLRPKTVSSEVTELLQANSPRELWDRWPLHKKRAAIRAVCTVRILPKVPGSDVKKWDPSRITFTWH</sequence>
<dbReference type="InterPro" id="IPR011109">
    <property type="entry name" value="DNA_bind_recombinase_dom"/>
</dbReference>
<dbReference type="InterPro" id="IPR006119">
    <property type="entry name" value="Resolv_N"/>
</dbReference>
<dbReference type="GO" id="GO:0003677">
    <property type="term" value="F:DNA binding"/>
    <property type="evidence" value="ECO:0007669"/>
    <property type="project" value="InterPro"/>
</dbReference>
<dbReference type="SMART" id="SM00857">
    <property type="entry name" value="Resolvase"/>
    <property type="match status" value="1"/>
</dbReference>
<evidence type="ECO:0000313" key="2">
    <source>
        <dbReference type="EMBL" id="MBA0126325.1"/>
    </source>
</evidence>
<gene>
    <name evidence="2" type="ORF">H0B56_12305</name>
</gene>
<dbReference type="AlphaFoldDB" id="A0A838AAS7"/>
<accession>A0A838AAS7</accession>
<keyword evidence="3" id="KW-1185">Reference proteome</keyword>
<dbReference type="InterPro" id="IPR038109">
    <property type="entry name" value="DNA_bind_recomb_sf"/>
</dbReference>
<dbReference type="Pfam" id="PF07508">
    <property type="entry name" value="Recombinase"/>
    <property type="match status" value="1"/>
</dbReference>
<dbReference type="EMBL" id="JACCKD010000004">
    <property type="protein sequence ID" value="MBA0126325.1"/>
    <property type="molecule type" value="Genomic_DNA"/>
</dbReference>
<organism evidence="2 3">
    <name type="scientific">Haloechinothrix aidingensis</name>
    <dbReference type="NCBI Taxonomy" id="2752311"/>
    <lineage>
        <taxon>Bacteria</taxon>
        <taxon>Bacillati</taxon>
        <taxon>Actinomycetota</taxon>
        <taxon>Actinomycetes</taxon>
        <taxon>Pseudonocardiales</taxon>
        <taxon>Pseudonocardiaceae</taxon>
        <taxon>Haloechinothrix</taxon>
    </lineage>
</organism>
<proteinExistence type="predicted"/>
<evidence type="ECO:0000313" key="3">
    <source>
        <dbReference type="Proteomes" id="UP000582974"/>
    </source>
</evidence>
<feature type="domain" description="Recombinase" evidence="1">
    <location>
        <begin position="157"/>
        <end position="281"/>
    </location>
</feature>
<dbReference type="SUPFAM" id="SSF53041">
    <property type="entry name" value="Resolvase-like"/>
    <property type="match status" value="1"/>
</dbReference>
<dbReference type="InterPro" id="IPR050639">
    <property type="entry name" value="SSR_resolvase"/>
</dbReference>
<evidence type="ECO:0000259" key="1">
    <source>
        <dbReference type="PROSITE" id="PS51737"/>
    </source>
</evidence>
<dbReference type="CDD" id="cd00338">
    <property type="entry name" value="Ser_Recombinase"/>
    <property type="match status" value="1"/>
</dbReference>
<reference evidence="2 3" key="1">
    <citation type="submission" date="2020-07" db="EMBL/GenBank/DDBJ databases">
        <title>Genome of Haloechinothrix sp.</title>
        <authorList>
            <person name="Tang S.-K."/>
            <person name="Yang L."/>
            <person name="Zhu W.-Y."/>
        </authorList>
    </citation>
    <scope>NUCLEOTIDE SEQUENCE [LARGE SCALE GENOMIC DNA]</scope>
    <source>
        <strain evidence="2 3">YIM 98757</strain>
    </source>
</reference>
<dbReference type="Proteomes" id="UP000582974">
    <property type="component" value="Unassembled WGS sequence"/>
</dbReference>
<dbReference type="Gene3D" id="3.90.1750.20">
    <property type="entry name" value="Putative Large Serine Recombinase, Chain B, Domain 2"/>
    <property type="match status" value="1"/>
</dbReference>
<dbReference type="PANTHER" id="PTHR30461:SF23">
    <property type="entry name" value="DNA RECOMBINASE-RELATED"/>
    <property type="match status" value="1"/>
</dbReference>
<dbReference type="PANTHER" id="PTHR30461">
    <property type="entry name" value="DNA-INVERTASE FROM LAMBDOID PROPHAGE"/>
    <property type="match status" value="1"/>
</dbReference>
<dbReference type="RefSeq" id="WP_180893164.1">
    <property type="nucleotide sequence ID" value="NZ_JACCKD010000004.1"/>
</dbReference>
<dbReference type="GO" id="GO:0000150">
    <property type="term" value="F:DNA strand exchange activity"/>
    <property type="evidence" value="ECO:0007669"/>
    <property type="project" value="InterPro"/>
</dbReference>